<comment type="subcellular location">
    <subcellularLocation>
        <location evidence="1">Membrane</location>
        <topology evidence="1">Single-pass type II membrane protein</topology>
    </subcellularLocation>
</comment>
<keyword evidence="8" id="KW-0961">Cell wall biogenesis/degradation</keyword>
<keyword evidence="4" id="KW-0735">Signal-anchor</keyword>
<protein>
    <submittedName>
        <fullName evidence="12">Glycoside hydrolase family 16 protein</fullName>
    </submittedName>
</protein>
<dbReference type="EMBL" id="WIUZ02000002">
    <property type="protein sequence ID" value="KAF9790694.1"/>
    <property type="molecule type" value="Genomic_DNA"/>
</dbReference>
<keyword evidence="5 10" id="KW-1133">Transmembrane helix</keyword>
<dbReference type="PANTHER" id="PTHR31361">
    <property type="entry name" value="BETA-GLUCAN SYNTHESIS-ASSOCIATED PROTEIN KRE6-RELATED"/>
    <property type="match status" value="1"/>
</dbReference>
<name>A0A9P6HMS8_9AGAM</name>
<evidence type="ECO:0000256" key="2">
    <source>
        <dbReference type="ARBA" id="ARBA00010962"/>
    </source>
</evidence>
<evidence type="ECO:0000259" key="11">
    <source>
        <dbReference type="PROSITE" id="PS51762"/>
    </source>
</evidence>
<evidence type="ECO:0000256" key="1">
    <source>
        <dbReference type="ARBA" id="ARBA00004606"/>
    </source>
</evidence>
<dbReference type="InterPro" id="IPR013320">
    <property type="entry name" value="ConA-like_dom_sf"/>
</dbReference>
<evidence type="ECO:0000256" key="9">
    <source>
        <dbReference type="SAM" id="MobiDB-lite"/>
    </source>
</evidence>
<accession>A0A9P6HMS8</accession>
<dbReference type="InterPro" id="IPR000757">
    <property type="entry name" value="Beta-glucanase-like"/>
</dbReference>
<dbReference type="Pfam" id="PF03935">
    <property type="entry name" value="SKN1_KRE6_Sbg1"/>
    <property type="match status" value="1"/>
</dbReference>
<dbReference type="FunFam" id="2.60.120.200:FF:000259">
    <property type="entry name" value="Chromosome 9, whole genome shotgun sequence"/>
    <property type="match status" value="1"/>
</dbReference>
<comment type="caution">
    <text evidence="12">The sequence shown here is derived from an EMBL/GenBank/DDBJ whole genome shotgun (WGS) entry which is preliminary data.</text>
</comment>
<feature type="compositionally biased region" description="Polar residues" evidence="9">
    <location>
        <begin position="1"/>
        <end position="12"/>
    </location>
</feature>
<reference evidence="12" key="1">
    <citation type="journal article" date="2020" name="Nat. Commun.">
        <title>Large-scale genome sequencing of mycorrhizal fungi provides insights into the early evolution of symbiotic traits.</title>
        <authorList>
            <person name="Miyauchi S."/>
            <person name="Kiss E."/>
            <person name="Kuo A."/>
            <person name="Drula E."/>
            <person name="Kohler A."/>
            <person name="Sanchez-Garcia M."/>
            <person name="Morin E."/>
            <person name="Andreopoulos B."/>
            <person name="Barry K.W."/>
            <person name="Bonito G."/>
            <person name="Buee M."/>
            <person name="Carver A."/>
            <person name="Chen C."/>
            <person name="Cichocki N."/>
            <person name="Clum A."/>
            <person name="Culley D."/>
            <person name="Crous P.W."/>
            <person name="Fauchery L."/>
            <person name="Girlanda M."/>
            <person name="Hayes R.D."/>
            <person name="Keri Z."/>
            <person name="LaButti K."/>
            <person name="Lipzen A."/>
            <person name="Lombard V."/>
            <person name="Magnuson J."/>
            <person name="Maillard F."/>
            <person name="Murat C."/>
            <person name="Nolan M."/>
            <person name="Ohm R.A."/>
            <person name="Pangilinan J."/>
            <person name="Pereira M.F."/>
            <person name="Perotto S."/>
            <person name="Peter M."/>
            <person name="Pfister S."/>
            <person name="Riley R."/>
            <person name="Sitrit Y."/>
            <person name="Stielow J.B."/>
            <person name="Szollosi G."/>
            <person name="Zifcakova L."/>
            <person name="Stursova M."/>
            <person name="Spatafora J.W."/>
            <person name="Tedersoo L."/>
            <person name="Vaario L.M."/>
            <person name="Yamada A."/>
            <person name="Yan M."/>
            <person name="Wang P."/>
            <person name="Xu J."/>
            <person name="Bruns T."/>
            <person name="Baldrian P."/>
            <person name="Vilgalys R."/>
            <person name="Dunand C."/>
            <person name="Henrissat B."/>
            <person name="Grigoriev I.V."/>
            <person name="Hibbett D."/>
            <person name="Nagy L.G."/>
            <person name="Martin F.M."/>
        </authorList>
    </citation>
    <scope>NUCLEOTIDE SEQUENCE</scope>
    <source>
        <strain evidence="12">UH-Tt-Lm1</strain>
    </source>
</reference>
<evidence type="ECO:0000256" key="5">
    <source>
        <dbReference type="ARBA" id="ARBA00022989"/>
    </source>
</evidence>
<sequence>QFSLSADPSNWSIDKPEADDDLHRPDPRRDILNDSGSMFTLRGLANLGCLAFLLMGLVTLFAGYPIIYHFLRPKPSFNDGFNYGGSNASGVVPELPGRRGPIDPDTPDWAMTRTSLHDGTQLQLVFSDEFNNDGRTFYPGDDPYWEAVDLHYWQTGNLEWYDPASITTQGGALRITLSEKQTHDLNYQGGMMSSWNQFCFTGGYIEVAVTMPGQAGVAGLWPAIWSMGNLGRAGYGASLEGMWPYTYDTCDVGTVPNQTYKGVPDVSLYPGDQYNLGDFSYLPGQRLSRCTCPGEPHPGPTHSDGTFVGRSAPEIDVFEATTQGTQGAVSQSGQWAPFNAGYQWFNTSGNLVITDPTITFQNTYTGGVFQQAISAVSIDNNNCYELNSGCFAVYGFEYKPGFAADNGYISWVNDNKTAWSMTAAGVAADPRVDIGPRPVPQEPMYMILNLGISPNFGFIDFEHLTFPTTMSVDYVRVYQNPDNINIGCEPDGFPTQDYITQFTGAYSNPNFTTWKNDFQQPFPKNSFMGQC</sequence>
<dbReference type="GO" id="GO:0015926">
    <property type="term" value="F:glucosidase activity"/>
    <property type="evidence" value="ECO:0007669"/>
    <property type="project" value="TreeGrafter"/>
</dbReference>
<dbReference type="Proteomes" id="UP000736335">
    <property type="component" value="Unassembled WGS sequence"/>
</dbReference>
<proteinExistence type="inferred from homology"/>
<organism evidence="12 13">
    <name type="scientific">Thelephora terrestris</name>
    <dbReference type="NCBI Taxonomy" id="56493"/>
    <lineage>
        <taxon>Eukaryota</taxon>
        <taxon>Fungi</taxon>
        <taxon>Dikarya</taxon>
        <taxon>Basidiomycota</taxon>
        <taxon>Agaricomycotina</taxon>
        <taxon>Agaricomycetes</taxon>
        <taxon>Thelephorales</taxon>
        <taxon>Thelephoraceae</taxon>
        <taxon>Thelephora</taxon>
    </lineage>
</organism>
<dbReference type="GO" id="GO:0005886">
    <property type="term" value="C:plasma membrane"/>
    <property type="evidence" value="ECO:0007669"/>
    <property type="project" value="TreeGrafter"/>
</dbReference>
<evidence type="ECO:0000313" key="13">
    <source>
        <dbReference type="Proteomes" id="UP000736335"/>
    </source>
</evidence>
<feature type="non-terminal residue" evidence="12">
    <location>
        <position position="1"/>
    </location>
</feature>
<dbReference type="PANTHER" id="PTHR31361:SF1">
    <property type="entry name" value="BETA-GLUCAN SYNTHESIS-ASSOCIATED PROTEIN KRE6-RELATED"/>
    <property type="match status" value="1"/>
</dbReference>
<evidence type="ECO:0000256" key="7">
    <source>
        <dbReference type="ARBA" id="ARBA00023180"/>
    </source>
</evidence>
<dbReference type="AlphaFoldDB" id="A0A9P6HMS8"/>
<keyword evidence="7" id="KW-0325">Glycoprotein</keyword>
<dbReference type="GO" id="GO:0031505">
    <property type="term" value="P:fungal-type cell wall organization"/>
    <property type="evidence" value="ECO:0007669"/>
    <property type="project" value="TreeGrafter"/>
</dbReference>
<evidence type="ECO:0000256" key="4">
    <source>
        <dbReference type="ARBA" id="ARBA00022968"/>
    </source>
</evidence>
<feature type="domain" description="GH16" evidence="11">
    <location>
        <begin position="107"/>
        <end position="483"/>
    </location>
</feature>
<feature type="region of interest" description="Disordered" evidence="9">
    <location>
        <begin position="1"/>
        <end position="29"/>
    </location>
</feature>
<dbReference type="GO" id="GO:0005789">
    <property type="term" value="C:endoplasmic reticulum membrane"/>
    <property type="evidence" value="ECO:0007669"/>
    <property type="project" value="TreeGrafter"/>
</dbReference>
<dbReference type="SUPFAM" id="SSF49899">
    <property type="entry name" value="Concanavalin A-like lectins/glucanases"/>
    <property type="match status" value="1"/>
</dbReference>
<comment type="similarity">
    <text evidence="2">Belongs to the SKN1/KRE6 family.</text>
</comment>
<evidence type="ECO:0000313" key="12">
    <source>
        <dbReference type="EMBL" id="KAF9790694.1"/>
    </source>
</evidence>
<dbReference type="PROSITE" id="PS51762">
    <property type="entry name" value="GH16_2"/>
    <property type="match status" value="1"/>
</dbReference>
<reference evidence="12" key="2">
    <citation type="submission" date="2020-11" db="EMBL/GenBank/DDBJ databases">
        <authorList>
            <consortium name="DOE Joint Genome Institute"/>
            <person name="Kuo A."/>
            <person name="Miyauchi S."/>
            <person name="Kiss E."/>
            <person name="Drula E."/>
            <person name="Kohler A."/>
            <person name="Sanchez-Garcia M."/>
            <person name="Andreopoulos B."/>
            <person name="Barry K.W."/>
            <person name="Bonito G."/>
            <person name="Buee M."/>
            <person name="Carver A."/>
            <person name="Chen C."/>
            <person name="Cichocki N."/>
            <person name="Clum A."/>
            <person name="Culley D."/>
            <person name="Crous P.W."/>
            <person name="Fauchery L."/>
            <person name="Girlanda M."/>
            <person name="Hayes R."/>
            <person name="Keri Z."/>
            <person name="Labutti K."/>
            <person name="Lipzen A."/>
            <person name="Lombard V."/>
            <person name="Magnuson J."/>
            <person name="Maillard F."/>
            <person name="Morin E."/>
            <person name="Murat C."/>
            <person name="Nolan M."/>
            <person name="Ohm R."/>
            <person name="Pangilinan J."/>
            <person name="Pereira M."/>
            <person name="Perotto S."/>
            <person name="Peter M."/>
            <person name="Riley R."/>
            <person name="Sitrit Y."/>
            <person name="Stielow B."/>
            <person name="Szollosi G."/>
            <person name="Zifcakova L."/>
            <person name="Stursova M."/>
            <person name="Spatafora J.W."/>
            <person name="Tedersoo L."/>
            <person name="Vaario L.-M."/>
            <person name="Yamada A."/>
            <person name="Yan M."/>
            <person name="Wang P."/>
            <person name="Xu J."/>
            <person name="Bruns T."/>
            <person name="Baldrian P."/>
            <person name="Vilgalys R."/>
            <person name="Henrissat B."/>
            <person name="Grigoriev I.V."/>
            <person name="Hibbett D."/>
            <person name="Nagy L.G."/>
            <person name="Martin F.M."/>
        </authorList>
    </citation>
    <scope>NUCLEOTIDE SEQUENCE</scope>
    <source>
        <strain evidence="12">UH-Tt-Lm1</strain>
    </source>
</reference>
<evidence type="ECO:0000256" key="8">
    <source>
        <dbReference type="ARBA" id="ARBA00023316"/>
    </source>
</evidence>
<dbReference type="InterPro" id="IPR005629">
    <property type="entry name" value="Skn1/Kre6/Sbg1"/>
</dbReference>
<evidence type="ECO:0000256" key="6">
    <source>
        <dbReference type="ARBA" id="ARBA00023136"/>
    </source>
</evidence>
<evidence type="ECO:0000256" key="3">
    <source>
        <dbReference type="ARBA" id="ARBA00022692"/>
    </source>
</evidence>
<dbReference type="GO" id="GO:0006078">
    <property type="term" value="P:(1-&gt;6)-beta-D-glucan biosynthetic process"/>
    <property type="evidence" value="ECO:0007669"/>
    <property type="project" value="TreeGrafter"/>
</dbReference>
<feature type="transmembrane region" description="Helical" evidence="10">
    <location>
        <begin position="44"/>
        <end position="67"/>
    </location>
</feature>
<keyword evidence="12" id="KW-0378">Hydrolase</keyword>
<gene>
    <name evidence="12" type="ORF">BJ322DRAFT_999044</name>
</gene>
<dbReference type="OrthoDB" id="412647at2759"/>
<keyword evidence="13" id="KW-1185">Reference proteome</keyword>
<keyword evidence="6 10" id="KW-0472">Membrane</keyword>
<dbReference type="Gene3D" id="2.60.120.200">
    <property type="match status" value="2"/>
</dbReference>
<dbReference type="CDD" id="cd02180">
    <property type="entry name" value="GH16_fungal_KRE6_glucanase"/>
    <property type="match status" value="1"/>
</dbReference>
<evidence type="ECO:0000256" key="10">
    <source>
        <dbReference type="SAM" id="Phobius"/>
    </source>
</evidence>
<dbReference type="FunFam" id="2.60.120.200:FF:000135">
    <property type="entry name" value="Related to KRE6-glucan synthase subunit"/>
    <property type="match status" value="1"/>
</dbReference>
<keyword evidence="3 10" id="KW-0812">Transmembrane</keyword>